<evidence type="ECO:0000256" key="1">
    <source>
        <dbReference type="ARBA" id="ARBA00004141"/>
    </source>
</evidence>
<evidence type="ECO:0000313" key="7">
    <source>
        <dbReference type="EMBL" id="GMS82688.1"/>
    </source>
</evidence>
<comment type="subcellular location">
    <subcellularLocation>
        <location evidence="1">Membrane</location>
        <topology evidence="1">Multi-pass membrane protein</topology>
    </subcellularLocation>
</comment>
<dbReference type="GO" id="GO:0016020">
    <property type="term" value="C:membrane"/>
    <property type="evidence" value="ECO:0007669"/>
    <property type="project" value="UniProtKB-SubCell"/>
</dbReference>
<evidence type="ECO:0000256" key="3">
    <source>
        <dbReference type="ARBA" id="ARBA00022692"/>
    </source>
</evidence>
<keyword evidence="5 6" id="KW-0472">Membrane</keyword>
<feature type="transmembrane region" description="Helical" evidence="6">
    <location>
        <begin position="71"/>
        <end position="93"/>
    </location>
</feature>
<reference evidence="7" key="1">
    <citation type="submission" date="2023-10" db="EMBL/GenBank/DDBJ databases">
        <title>Genome assembly of Pristionchus species.</title>
        <authorList>
            <person name="Yoshida K."/>
            <person name="Sommer R.J."/>
        </authorList>
    </citation>
    <scope>NUCLEOTIDE SEQUENCE</scope>
    <source>
        <strain evidence="7">RS0144</strain>
    </source>
</reference>
<dbReference type="PANTHER" id="PTHR22945">
    <property type="entry name" value="SERPENTINE RECEPTOR, CLASS D DELTA"/>
    <property type="match status" value="1"/>
</dbReference>
<accession>A0AAV5SKM1</accession>
<dbReference type="PANTHER" id="PTHR22945:SF40">
    <property type="entry name" value="SERPENTINE RECEPTOR, CLASS D (DELTA)-RELATED"/>
    <property type="match status" value="1"/>
</dbReference>
<proteinExistence type="inferred from homology"/>
<dbReference type="InterPro" id="IPR050920">
    <property type="entry name" value="Nematode_rcpt-like_delta"/>
</dbReference>
<evidence type="ECO:0000256" key="6">
    <source>
        <dbReference type="SAM" id="Phobius"/>
    </source>
</evidence>
<evidence type="ECO:0000256" key="2">
    <source>
        <dbReference type="ARBA" id="ARBA00009166"/>
    </source>
</evidence>
<feature type="non-terminal residue" evidence="7">
    <location>
        <position position="120"/>
    </location>
</feature>
<evidence type="ECO:0008006" key="9">
    <source>
        <dbReference type="Google" id="ProtNLM"/>
    </source>
</evidence>
<evidence type="ECO:0000256" key="5">
    <source>
        <dbReference type="ARBA" id="ARBA00023136"/>
    </source>
</evidence>
<keyword evidence="4 6" id="KW-1133">Transmembrane helix</keyword>
<dbReference type="EMBL" id="BTSX01000002">
    <property type="protein sequence ID" value="GMS82688.1"/>
    <property type="molecule type" value="Genomic_DNA"/>
</dbReference>
<dbReference type="Pfam" id="PF10317">
    <property type="entry name" value="7TM_GPCR_Srd"/>
    <property type="match status" value="1"/>
</dbReference>
<name>A0AAV5SKM1_9BILA</name>
<dbReference type="Proteomes" id="UP001432027">
    <property type="component" value="Unassembled WGS sequence"/>
</dbReference>
<gene>
    <name evidence="7" type="ORF">PENTCL1PPCAC_4863</name>
</gene>
<evidence type="ECO:0000256" key="4">
    <source>
        <dbReference type="ARBA" id="ARBA00022989"/>
    </source>
</evidence>
<keyword evidence="3 6" id="KW-0812">Transmembrane</keyword>
<protein>
    <recommendedName>
        <fullName evidence="9">G protein-coupled receptor</fullName>
    </recommendedName>
</protein>
<dbReference type="AlphaFoldDB" id="A0AAV5SKM1"/>
<comment type="similarity">
    <text evidence="2">Belongs to the nematode receptor-like protein srd family.</text>
</comment>
<sequence>MSERFYRTPAQLRTYSVFLLNNAIIDLTTAMASALTSTRIFNHETQTSLFVFLGPCTLFSEHLCRLCQALLVNLVTQSSIVLLLSFLYRLYIINVAGSSLSPLSSSRIWLLCSLSILLIA</sequence>
<comment type="caution">
    <text evidence="7">The sequence shown here is derived from an EMBL/GenBank/DDBJ whole genome shotgun (WGS) entry which is preliminary data.</text>
</comment>
<keyword evidence="8" id="KW-1185">Reference proteome</keyword>
<organism evidence="7 8">
    <name type="scientific">Pristionchus entomophagus</name>
    <dbReference type="NCBI Taxonomy" id="358040"/>
    <lineage>
        <taxon>Eukaryota</taxon>
        <taxon>Metazoa</taxon>
        <taxon>Ecdysozoa</taxon>
        <taxon>Nematoda</taxon>
        <taxon>Chromadorea</taxon>
        <taxon>Rhabditida</taxon>
        <taxon>Rhabditina</taxon>
        <taxon>Diplogasteromorpha</taxon>
        <taxon>Diplogasteroidea</taxon>
        <taxon>Neodiplogasteridae</taxon>
        <taxon>Pristionchus</taxon>
    </lineage>
</organism>
<evidence type="ECO:0000313" key="8">
    <source>
        <dbReference type="Proteomes" id="UP001432027"/>
    </source>
</evidence>
<dbReference type="InterPro" id="IPR019421">
    <property type="entry name" value="7TM_GPCR_serpentine_rcpt_Srd"/>
</dbReference>